<evidence type="ECO:0000313" key="3">
    <source>
        <dbReference type="Proteomes" id="UP000326169"/>
    </source>
</evidence>
<reference evidence="2 3" key="1">
    <citation type="journal article" date="2019" name="J Genomics">
        <title>The Draft Genome of a Hydrogen-producing Cyanobacterium, Arthrospira platensis NIES-46.</title>
        <authorList>
            <person name="Suzuki S."/>
            <person name="Yamaguchi H."/>
            <person name="Kawachi M."/>
        </authorList>
    </citation>
    <scope>NUCLEOTIDE SEQUENCE [LARGE SCALE GENOMIC DNA]</scope>
    <source>
        <strain evidence="2 3">NIES-46</strain>
    </source>
</reference>
<protein>
    <submittedName>
        <fullName evidence="2">Uncharacterized protein</fullName>
    </submittedName>
</protein>
<gene>
    <name evidence="2" type="ORF">NIES46_44230</name>
</gene>
<dbReference type="GeneID" id="301685166"/>
<evidence type="ECO:0000256" key="1">
    <source>
        <dbReference type="SAM" id="Phobius"/>
    </source>
</evidence>
<comment type="caution">
    <text evidence="2">The sequence shown here is derived from an EMBL/GenBank/DDBJ whole genome shotgun (WGS) entry which is preliminary data.</text>
</comment>
<dbReference type="EMBL" id="BIMW01000183">
    <property type="protein sequence ID" value="GCE96353.1"/>
    <property type="molecule type" value="Genomic_DNA"/>
</dbReference>
<accession>A0A5M3T9H4</accession>
<dbReference type="RefSeq" id="WP_014275726.1">
    <property type="nucleotide sequence ID" value="NZ_BIMW01000183.1"/>
</dbReference>
<proteinExistence type="predicted"/>
<keyword evidence="3" id="KW-1185">Reference proteome</keyword>
<feature type="transmembrane region" description="Helical" evidence="1">
    <location>
        <begin position="95"/>
        <end position="119"/>
    </location>
</feature>
<dbReference type="InterPro" id="IPR047709">
    <property type="entry name" value="HpsJ-like"/>
</dbReference>
<evidence type="ECO:0000313" key="2">
    <source>
        <dbReference type="EMBL" id="GCE96353.1"/>
    </source>
</evidence>
<name>A0A5M3T9H4_LIMPL</name>
<feature type="transmembrane region" description="Helical" evidence="1">
    <location>
        <begin position="218"/>
        <end position="236"/>
    </location>
</feature>
<organism evidence="2 3">
    <name type="scientific">Limnospira platensis NIES-46</name>
    <dbReference type="NCBI Taxonomy" id="1236695"/>
    <lineage>
        <taxon>Bacteria</taxon>
        <taxon>Bacillati</taxon>
        <taxon>Cyanobacteriota</taxon>
        <taxon>Cyanophyceae</taxon>
        <taxon>Oscillatoriophycideae</taxon>
        <taxon>Oscillatoriales</taxon>
        <taxon>Sirenicapillariaceae</taxon>
        <taxon>Limnospira</taxon>
    </lineage>
</organism>
<dbReference type="Proteomes" id="UP000326169">
    <property type="component" value="Unassembled WGS sequence"/>
</dbReference>
<keyword evidence="1" id="KW-1133">Transmembrane helix</keyword>
<sequence>MTQSEQPLNDKVEVLWKFSSNLLKTIPPLRSVGYGLLFLSMLDLLTIILPPQLMNPVWEFQTMGGIVERSAVPLISLVFIFFGERNLRGRFEEPLLMFISWFSLLLGVLFILMVPLGIFNTLRIEQQSSEQIDSQVEQRITDIQTVQEQLEQTTSEDQMRELLSRLDTQGRSPEIQNREQVNQIKQELSGFLSTTAQRTQIEAEQTRRNRRITLLKNSVKWNIGALVSGVLFVTIWRGTAWARKKV</sequence>
<feature type="transmembrane region" description="Helical" evidence="1">
    <location>
        <begin position="32"/>
        <end position="54"/>
    </location>
</feature>
<dbReference type="NCBIfam" id="NF038305">
    <property type="entry name" value="HpsJ_fam"/>
    <property type="match status" value="1"/>
</dbReference>
<keyword evidence="1" id="KW-0472">Membrane</keyword>
<keyword evidence="1" id="KW-0812">Transmembrane</keyword>